<dbReference type="NCBIfam" id="TIGR03635">
    <property type="entry name" value="uS17_bact"/>
    <property type="match status" value="1"/>
</dbReference>
<evidence type="ECO:0000313" key="8">
    <source>
        <dbReference type="EMBL" id="QDU81740.1"/>
    </source>
</evidence>
<dbReference type="GO" id="GO:0006412">
    <property type="term" value="P:translation"/>
    <property type="evidence" value="ECO:0007669"/>
    <property type="project" value="UniProtKB-UniRule"/>
</dbReference>
<gene>
    <name evidence="6 8" type="primary">rpsQ</name>
    <name evidence="8" type="ORF">Pla110_34850</name>
</gene>
<dbReference type="Gene3D" id="2.40.50.140">
    <property type="entry name" value="Nucleic acid-binding proteins"/>
    <property type="match status" value="1"/>
</dbReference>
<evidence type="ECO:0000256" key="2">
    <source>
        <dbReference type="ARBA" id="ARBA00022730"/>
    </source>
</evidence>
<keyword evidence="4 6" id="KW-0689">Ribosomal protein</keyword>
<dbReference type="PANTHER" id="PTHR10744:SF1">
    <property type="entry name" value="SMALL RIBOSOMAL SUBUNIT PROTEIN US17M"/>
    <property type="match status" value="1"/>
</dbReference>
<dbReference type="OrthoDB" id="9811714at2"/>
<organism evidence="8 9">
    <name type="scientific">Polystyrenella longa</name>
    <dbReference type="NCBI Taxonomy" id="2528007"/>
    <lineage>
        <taxon>Bacteria</taxon>
        <taxon>Pseudomonadati</taxon>
        <taxon>Planctomycetota</taxon>
        <taxon>Planctomycetia</taxon>
        <taxon>Planctomycetales</taxon>
        <taxon>Planctomycetaceae</taxon>
        <taxon>Polystyrenella</taxon>
    </lineage>
</organism>
<comment type="subunit">
    <text evidence="6">Part of the 30S ribosomal subunit.</text>
</comment>
<keyword evidence="3 6" id="KW-0694">RNA-binding</keyword>
<reference evidence="8 9" key="1">
    <citation type="submission" date="2019-02" db="EMBL/GenBank/DDBJ databases">
        <title>Deep-cultivation of Planctomycetes and their phenomic and genomic characterization uncovers novel biology.</title>
        <authorList>
            <person name="Wiegand S."/>
            <person name="Jogler M."/>
            <person name="Boedeker C."/>
            <person name="Pinto D."/>
            <person name="Vollmers J."/>
            <person name="Rivas-Marin E."/>
            <person name="Kohn T."/>
            <person name="Peeters S.H."/>
            <person name="Heuer A."/>
            <person name="Rast P."/>
            <person name="Oberbeckmann S."/>
            <person name="Bunk B."/>
            <person name="Jeske O."/>
            <person name="Meyerdierks A."/>
            <person name="Storesund J.E."/>
            <person name="Kallscheuer N."/>
            <person name="Luecker S."/>
            <person name="Lage O.M."/>
            <person name="Pohl T."/>
            <person name="Merkel B.J."/>
            <person name="Hornburger P."/>
            <person name="Mueller R.-W."/>
            <person name="Bruemmer F."/>
            <person name="Labrenz M."/>
            <person name="Spormann A.M."/>
            <person name="Op den Camp H."/>
            <person name="Overmann J."/>
            <person name="Amann R."/>
            <person name="Jetten M.S.M."/>
            <person name="Mascher T."/>
            <person name="Medema M.H."/>
            <person name="Devos D.P."/>
            <person name="Kaster A.-K."/>
            <person name="Ovreas L."/>
            <person name="Rohde M."/>
            <person name="Galperin M.Y."/>
            <person name="Jogler C."/>
        </authorList>
    </citation>
    <scope>NUCLEOTIDE SEQUENCE [LARGE SCALE GENOMIC DNA]</scope>
    <source>
        <strain evidence="8 9">Pla110</strain>
    </source>
</reference>
<keyword evidence="9" id="KW-1185">Reference proteome</keyword>
<proteinExistence type="inferred from homology"/>
<evidence type="ECO:0000256" key="3">
    <source>
        <dbReference type="ARBA" id="ARBA00022884"/>
    </source>
</evidence>
<accession>A0A518CRA0</accession>
<dbReference type="Proteomes" id="UP000317178">
    <property type="component" value="Chromosome"/>
</dbReference>
<dbReference type="NCBIfam" id="NF004123">
    <property type="entry name" value="PRK05610.1"/>
    <property type="match status" value="1"/>
</dbReference>
<sequence length="83" mass="9551">MKKKLTGTVTSSKRDKTLRVEVARRFRHQRYGKIVSGRTVCQVHDEENVANEGDLVEIEESRPLSKTKRWTLLQVLVATQSVQ</sequence>
<evidence type="ECO:0000256" key="6">
    <source>
        <dbReference type="HAMAP-Rule" id="MF_01345"/>
    </source>
</evidence>
<dbReference type="AlphaFoldDB" id="A0A518CRA0"/>
<dbReference type="EMBL" id="CP036281">
    <property type="protein sequence ID" value="QDU81740.1"/>
    <property type="molecule type" value="Genomic_DNA"/>
</dbReference>
<dbReference type="PRINTS" id="PR00973">
    <property type="entry name" value="RIBOSOMALS17"/>
</dbReference>
<name>A0A518CRA0_9PLAN</name>
<dbReference type="CDD" id="cd00364">
    <property type="entry name" value="Ribosomal_uS17"/>
    <property type="match status" value="1"/>
</dbReference>
<dbReference type="HAMAP" id="MF_01345_B">
    <property type="entry name" value="Ribosomal_uS17_B"/>
    <property type="match status" value="1"/>
</dbReference>
<dbReference type="InterPro" id="IPR000266">
    <property type="entry name" value="Ribosomal_uS17"/>
</dbReference>
<keyword evidence="5 6" id="KW-0687">Ribonucleoprotein</keyword>
<dbReference type="GO" id="GO:0019843">
    <property type="term" value="F:rRNA binding"/>
    <property type="evidence" value="ECO:0007669"/>
    <property type="project" value="UniProtKB-UniRule"/>
</dbReference>
<dbReference type="InterPro" id="IPR019984">
    <property type="entry name" value="Ribosomal_uS17_bact/chlr"/>
</dbReference>
<dbReference type="Pfam" id="PF00366">
    <property type="entry name" value="Ribosomal_S17"/>
    <property type="match status" value="1"/>
</dbReference>
<dbReference type="SUPFAM" id="SSF50249">
    <property type="entry name" value="Nucleic acid-binding proteins"/>
    <property type="match status" value="1"/>
</dbReference>
<dbReference type="GO" id="GO:0003735">
    <property type="term" value="F:structural constituent of ribosome"/>
    <property type="evidence" value="ECO:0007669"/>
    <property type="project" value="UniProtKB-UniRule"/>
</dbReference>
<dbReference type="InterPro" id="IPR012340">
    <property type="entry name" value="NA-bd_OB-fold"/>
</dbReference>
<dbReference type="GO" id="GO:0022627">
    <property type="term" value="C:cytosolic small ribosomal subunit"/>
    <property type="evidence" value="ECO:0007669"/>
    <property type="project" value="UniProtKB-UniRule"/>
</dbReference>
<dbReference type="PANTHER" id="PTHR10744">
    <property type="entry name" value="40S RIBOSOMAL PROTEIN S11 FAMILY MEMBER"/>
    <property type="match status" value="1"/>
</dbReference>
<evidence type="ECO:0000256" key="5">
    <source>
        <dbReference type="ARBA" id="ARBA00023274"/>
    </source>
</evidence>
<protein>
    <recommendedName>
        <fullName evidence="6">Small ribosomal subunit protein uS17</fullName>
    </recommendedName>
</protein>
<dbReference type="PROSITE" id="PS00056">
    <property type="entry name" value="RIBOSOMAL_S17"/>
    <property type="match status" value="1"/>
</dbReference>
<dbReference type="KEGG" id="plon:Pla110_34850"/>
<evidence type="ECO:0000256" key="4">
    <source>
        <dbReference type="ARBA" id="ARBA00022980"/>
    </source>
</evidence>
<evidence type="ECO:0000313" key="9">
    <source>
        <dbReference type="Proteomes" id="UP000317178"/>
    </source>
</evidence>
<evidence type="ECO:0000256" key="1">
    <source>
        <dbReference type="ARBA" id="ARBA00010254"/>
    </source>
</evidence>
<dbReference type="RefSeq" id="WP_144997338.1">
    <property type="nucleotide sequence ID" value="NZ_CP036281.1"/>
</dbReference>
<keyword evidence="2 6" id="KW-0699">rRNA-binding</keyword>
<evidence type="ECO:0000256" key="7">
    <source>
        <dbReference type="RuleBase" id="RU003872"/>
    </source>
</evidence>
<comment type="function">
    <text evidence="6">One of the primary rRNA binding proteins, it binds specifically to the 5'-end of 16S ribosomal RNA.</text>
</comment>
<dbReference type="InterPro" id="IPR019979">
    <property type="entry name" value="Ribosomal_uS17_CS"/>
</dbReference>
<comment type="similarity">
    <text evidence="1 6 7">Belongs to the universal ribosomal protein uS17 family.</text>
</comment>